<comment type="caution">
    <text evidence="1">The sequence shown here is derived from an EMBL/GenBank/DDBJ whole genome shotgun (WGS) entry which is preliminary data.</text>
</comment>
<protein>
    <submittedName>
        <fullName evidence="1">Uncharacterized protein</fullName>
    </submittedName>
</protein>
<organism evidence="1 2">
    <name type="scientific">Corallococcus exercitus</name>
    <dbReference type="NCBI Taxonomy" id="2316736"/>
    <lineage>
        <taxon>Bacteria</taxon>
        <taxon>Pseudomonadati</taxon>
        <taxon>Myxococcota</taxon>
        <taxon>Myxococcia</taxon>
        <taxon>Myxococcales</taxon>
        <taxon>Cystobacterineae</taxon>
        <taxon>Myxococcaceae</taxon>
        <taxon>Corallococcus</taxon>
    </lineage>
</organism>
<reference evidence="1 2" key="1">
    <citation type="submission" date="2020-05" db="EMBL/GenBank/DDBJ databases">
        <authorList>
            <person name="Whitworth D."/>
        </authorList>
    </citation>
    <scope>NUCLEOTIDE SEQUENCE [LARGE SCALE GENOMIC DNA]</scope>
    <source>
        <strain evidence="1 2">AB043B</strain>
    </source>
</reference>
<keyword evidence="2" id="KW-1185">Reference proteome</keyword>
<evidence type="ECO:0000313" key="1">
    <source>
        <dbReference type="EMBL" id="NOK34039.1"/>
    </source>
</evidence>
<gene>
    <name evidence="1" type="ORF">HMI49_12630</name>
</gene>
<dbReference type="AlphaFoldDB" id="A0A7Y4KJU4"/>
<proteinExistence type="predicted"/>
<sequence length="153" mass="16851">MGLHDYSAFYRCAYPGGAAFVVIDDARIDEQPRFDLPRLITQVTNIMKFYEFNHRKALIAHLTTQELNHSVQGEDVRFQLADGDEGVAWFNAAGRLTRLTGEALSGRGHDAALLHPLEEVQESLHGEGVAVLPGFTTAVIHPTGRRAPSSSRP</sequence>
<dbReference type="Proteomes" id="UP000563426">
    <property type="component" value="Unassembled WGS sequence"/>
</dbReference>
<name>A0A7Y4KJU4_9BACT</name>
<evidence type="ECO:0000313" key="2">
    <source>
        <dbReference type="Proteomes" id="UP000563426"/>
    </source>
</evidence>
<dbReference type="RefSeq" id="WP_171434940.1">
    <property type="nucleotide sequence ID" value="NZ_JABFJV010000056.1"/>
</dbReference>
<accession>A0A7Y4KJU4</accession>
<dbReference type="EMBL" id="JABFJV010000056">
    <property type="protein sequence ID" value="NOK34039.1"/>
    <property type="molecule type" value="Genomic_DNA"/>
</dbReference>